<keyword evidence="4" id="KW-0472">Membrane</keyword>
<dbReference type="SUPFAM" id="SSF111369">
    <property type="entry name" value="HlyD-like secretion proteins"/>
    <property type="match status" value="1"/>
</dbReference>
<dbReference type="Pfam" id="PF19335">
    <property type="entry name" value="HMBD"/>
    <property type="match status" value="1"/>
</dbReference>
<comment type="similarity">
    <text evidence="1">Belongs to the membrane fusion protein (MFP) (TC 8.A.1) family.</text>
</comment>
<gene>
    <name evidence="9" type="ORF">RM552_07410</name>
</gene>
<keyword evidence="4" id="KW-0812">Transmembrane</keyword>
<feature type="region of interest" description="Disordered" evidence="3">
    <location>
        <begin position="522"/>
        <end position="550"/>
    </location>
</feature>
<feature type="transmembrane region" description="Helical" evidence="4">
    <location>
        <begin position="12"/>
        <end position="36"/>
    </location>
</feature>
<dbReference type="RefSeq" id="WP_311368126.1">
    <property type="nucleotide sequence ID" value="NZ_JAVRHX010000001.1"/>
</dbReference>
<keyword evidence="4" id="KW-1133">Transmembrane helix</keyword>
<dbReference type="PANTHER" id="PTHR30097">
    <property type="entry name" value="CATION EFFLUX SYSTEM PROTEIN CUSB"/>
    <property type="match status" value="1"/>
</dbReference>
<dbReference type="InterPro" id="IPR042230">
    <property type="entry name" value="CusF_sf"/>
</dbReference>
<reference evidence="9 10" key="1">
    <citation type="submission" date="2023-09" db="EMBL/GenBank/DDBJ databases">
        <authorList>
            <person name="Rey-Velasco X."/>
        </authorList>
    </citation>
    <scope>NUCLEOTIDE SEQUENCE [LARGE SCALE GENOMIC DNA]</scope>
    <source>
        <strain evidence="9 10">P117</strain>
    </source>
</reference>
<accession>A0ABU2ZPV5</accession>
<dbReference type="Pfam" id="PF25919">
    <property type="entry name" value="BSH_CusB"/>
    <property type="match status" value="1"/>
</dbReference>
<dbReference type="InterPro" id="IPR051909">
    <property type="entry name" value="MFP_Cation_Efflux"/>
</dbReference>
<feature type="compositionally biased region" description="Polar residues" evidence="3">
    <location>
        <begin position="539"/>
        <end position="550"/>
    </location>
</feature>
<dbReference type="Gene3D" id="2.40.420.20">
    <property type="match status" value="1"/>
</dbReference>
<evidence type="ECO:0000256" key="1">
    <source>
        <dbReference type="ARBA" id="ARBA00009477"/>
    </source>
</evidence>
<evidence type="ECO:0000313" key="10">
    <source>
        <dbReference type="Proteomes" id="UP001253545"/>
    </source>
</evidence>
<dbReference type="InterPro" id="IPR006143">
    <property type="entry name" value="RND_pump_MFP"/>
</dbReference>
<evidence type="ECO:0000313" key="9">
    <source>
        <dbReference type="EMBL" id="MDT0594663.1"/>
    </source>
</evidence>
<organism evidence="9 10">
    <name type="scientific">Glaciecola petra</name>
    <dbReference type="NCBI Taxonomy" id="3075602"/>
    <lineage>
        <taxon>Bacteria</taxon>
        <taxon>Pseudomonadati</taxon>
        <taxon>Pseudomonadota</taxon>
        <taxon>Gammaproteobacteria</taxon>
        <taxon>Alteromonadales</taxon>
        <taxon>Alteromonadaceae</taxon>
        <taxon>Glaciecola</taxon>
    </lineage>
</organism>
<dbReference type="Gene3D" id="2.40.50.320">
    <property type="entry name" value="Copper binding periplasmic protein CusF"/>
    <property type="match status" value="1"/>
</dbReference>
<sequence>MNKASISKHALAVGIGILLGSVGLYLIAPLGVLSGLNSGHNSGLNDTQQSMHSSEKDNEPLYWVAPMDPNFKRDKPGKSPMGMDLVPVFANELGDDSPGTVKIDPVTINNLGIKTTSVQMTTPKLSVRAIGKVAFAEDAIVHVHPRVEGWIETLAVRSKGEYVAKGEALYSLYSPGLVNAQEEFLIAIEQNNKALINAARLRLQALNAPSSLIKRIELDRKIERTITFNAPQNGYVNELNIQSGFYVKPSTTMLSIANMDKVWILADVFANDLSKIALGQSATVTSDYFPTKEITTELAYIYPTLDATTHTAKVRFIVDNSDLALKPDMFTSVDIQTYSQSTQNNPKVLAIPGQTIIRTGENNRVVLALGDGKFKSINVTLGRVFDELIEISSGLQEGDVIVSSAQFLIDSESSITSDFMRMRPAESPNSNDNAMGMEEDADISAWTSATVNEVMIDERMVNITHGPLDAFNMMGMTMNFMLADDIDMTQFATGIAVHVEVTKHSSGMYMLKTVHFMDKHTDEEMPADSGNNMHHETSNEANDPNHNGGH</sequence>
<dbReference type="InterPro" id="IPR058792">
    <property type="entry name" value="Beta-barrel_RND_2"/>
</dbReference>
<dbReference type="Pfam" id="PF25869">
    <property type="entry name" value="3HB_CusB"/>
    <property type="match status" value="1"/>
</dbReference>
<proteinExistence type="inferred from homology"/>
<protein>
    <submittedName>
        <fullName evidence="9">Efflux RND transporter periplasmic adaptor subunit</fullName>
    </submittedName>
</protein>
<evidence type="ECO:0000259" key="5">
    <source>
        <dbReference type="Pfam" id="PF19335"/>
    </source>
</evidence>
<dbReference type="Gene3D" id="6.10.140.730">
    <property type="match status" value="1"/>
</dbReference>
<evidence type="ECO:0000256" key="2">
    <source>
        <dbReference type="ARBA" id="ARBA00022448"/>
    </source>
</evidence>
<dbReference type="NCBIfam" id="TIGR01730">
    <property type="entry name" value="RND_mfp"/>
    <property type="match status" value="1"/>
</dbReference>
<name>A0ABU2ZPV5_9ALTE</name>
<feature type="domain" description="CusB-like beta-barrel" evidence="8">
    <location>
        <begin position="261"/>
        <end position="337"/>
    </location>
</feature>
<dbReference type="PANTHER" id="PTHR30097:SF15">
    <property type="entry name" value="CATION EFFLUX SYSTEM PROTEIN CUSB"/>
    <property type="match status" value="1"/>
</dbReference>
<evidence type="ECO:0000259" key="7">
    <source>
        <dbReference type="Pfam" id="PF25919"/>
    </source>
</evidence>
<feature type="domain" description="Heavy metal binding" evidence="5">
    <location>
        <begin position="62"/>
        <end position="88"/>
    </location>
</feature>
<feature type="domain" description="CusB-like three alpha-helical bundle" evidence="6">
    <location>
        <begin position="177"/>
        <end position="222"/>
    </location>
</feature>
<dbReference type="Pfam" id="PF25954">
    <property type="entry name" value="Beta-barrel_RND_2"/>
    <property type="match status" value="1"/>
</dbReference>
<dbReference type="InterPro" id="IPR058790">
    <property type="entry name" value="BSH_CusB"/>
</dbReference>
<dbReference type="InterPro" id="IPR058791">
    <property type="entry name" value="3HB_CusB"/>
</dbReference>
<dbReference type="Pfam" id="PF11604">
    <property type="entry name" value="CusF_Ec"/>
    <property type="match status" value="1"/>
</dbReference>
<evidence type="ECO:0000259" key="6">
    <source>
        <dbReference type="Pfam" id="PF25869"/>
    </source>
</evidence>
<evidence type="ECO:0000256" key="4">
    <source>
        <dbReference type="SAM" id="Phobius"/>
    </source>
</evidence>
<keyword evidence="2" id="KW-0813">Transport</keyword>
<dbReference type="EMBL" id="JAVRHX010000001">
    <property type="protein sequence ID" value="MDT0594663.1"/>
    <property type="molecule type" value="Genomic_DNA"/>
</dbReference>
<evidence type="ECO:0000259" key="8">
    <source>
        <dbReference type="Pfam" id="PF25954"/>
    </source>
</evidence>
<keyword evidence="10" id="KW-1185">Reference proteome</keyword>
<feature type="domain" description="CusB-like barrel-sandwich hybrid" evidence="7">
    <location>
        <begin position="141"/>
        <end position="257"/>
    </location>
</feature>
<comment type="caution">
    <text evidence="9">The sequence shown here is derived from an EMBL/GenBank/DDBJ whole genome shotgun (WGS) entry which is preliminary data.</text>
</comment>
<dbReference type="InterPro" id="IPR045800">
    <property type="entry name" value="HMBD"/>
</dbReference>
<dbReference type="Gene3D" id="2.40.30.170">
    <property type="match status" value="1"/>
</dbReference>
<dbReference type="Proteomes" id="UP001253545">
    <property type="component" value="Unassembled WGS sequence"/>
</dbReference>
<dbReference type="InterPro" id="IPR021647">
    <property type="entry name" value="CusF_Ec"/>
</dbReference>
<evidence type="ECO:0000256" key="3">
    <source>
        <dbReference type="SAM" id="MobiDB-lite"/>
    </source>
</evidence>